<keyword evidence="1" id="KW-0472">Membrane</keyword>
<comment type="caution">
    <text evidence="2">The sequence shown here is derived from an EMBL/GenBank/DDBJ whole genome shotgun (WGS) entry which is preliminary data.</text>
</comment>
<evidence type="ECO:0000313" key="3">
    <source>
        <dbReference type="Proteomes" id="UP000295325"/>
    </source>
</evidence>
<dbReference type="AlphaFoldDB" id="A0A4V3EUA0"/>
<feature type="transmembrane region" description="Helical" evidence="1">
    <location>
        <begin position="323"/>
        <end position="342"/>
    </location>
</feature>
<feature type="transmembrane region" description="Helical" evidence="1">
    <location>
        <begin position="252"/>
        <end position="271"/>
    </location>
</feature>
<evidence type="ECO:0008006" key="4">
    <source>
        <dbReference type="Google" id="ProtNLM"/>
    </source>
</evidence>
<evidence type="ECO:0000313" key="2">
    <source>
        <dbReference type="EMBL" id="TDT62884.1"/>
    </source>
</evidence>
<keyword evidence="1" id="KW-0812">Transmembrane</keyword>
<name>A0A4V3EUA0_9CLOT</name>
<keyword evidence="1" id="KW-1133">Transmembrane helix</keyword>
<feature type="transmembrane region" description="Helical" evidence="1">
    <location>
        <begin position="70"/>
        <end position="93"/>
    </location>
</feature>
<accession>A0A4V3EUA0</accession>
<organism evidence="2 3">
    <name type="scientific">Fonticella tunisiensis</name>
    <dbReference type="NCBI Taxonomy" id="1096341"/>
    <lineage>
        <taxon>Bacteria</taxon>
        <taxon>Bacillati</taxon>
        <taxon>Bacillota</taxon>
        <taxon>Clostridia</taxon>
        <taxon>Eubacteriales</taxon>
        <taxon>Clostridiaceae</taxon>
        <taxon>Fonticella</taxon>
    </lineage>
</organism>
<dbReference type="EMBL" id="SOAZ01000003">
    <property type="protein sequence ID" value="TDT62884.1"/>
    <property type="molecule type" value="Genomic_DNA"/>
</dbReference>
<feature type="transmembrane region" description="Helical" evidence="1">
    <location>
        <begin position="105"/>
        <end position="136"/>
    </location>
</feature>
<feature type="transmembrane region" description="Helical" evidence="1">
    <location>
        <begin position="187"/>
        <end position="205"/>
    </location>
</feature>
<evidence type="ECO:0000256" key="1">
    <source>
        <dbReference type="SAM" id="Phobius"/>
    </source>
</evidence>
<feature type="transmembrane region" description="Helical" evidence="1">
    <location>
        <begin position="354"/>
        <end position="375"/>
    </location>
</feature>
<feature type="transmembrane region" description="Helical" evidence="1">
    <location>
        <begin position="148"/>
        <end position="167"/>
    </location>
</feature>
<proteinExistence type="predicted"/>
<keyword evidence="3" id="KW-1185">Reference proteome</keyword>
<feature type="transmembrane region" description="Helical" evidence="1">
    <location>
        <begin position="283"/>
        <end position="303"/>
    </location>
</feature>
<dbReference type="RefSeq" id="WP_133627275.1">
    <property type="nucleotide sequence ID" value="NZ_SOAZ01000003.1"/>
</dbReference>
<dbReference type="OrthoDB" id="1661999at2"/>
<gene>
    <name evidence="2" type="ORF">EDD71_103162</name>
</gene>
<sequence>MSTAVIIGILLLISYFSLIYFAAKGGNLMIGFLVMAIIWVALGIAGGKITWEVAQTQIFQGGPESWGPTAVVVIFGSWFGRVLVDTGIAATIIRKTVELGGDKPLVTTVLLSIVTGIIFTSTFGAGAVVAIGVIVLPILLSLGVPKPLAVSSYLMSVGSGMYVNIVLFKQMQGIFKDFPYDNNYLKFGFAAMGVQLLVIIVMLAVKLRKSAVNHAWAAQTSTVTSVQHVPAIALITPIVPVLLAIAFKWQPIPAFIVAVFYALFVCGKFKSFKEIEKIVTKTFYDGVVDVASLLGFLFILPMFNKVSGMDAPFFQAILGGVMPRSTLFLSVLFAIIAPLGLFRGPMTVFGAGSATLGILNAIGGFTPTLLFPLIYIPTITMNISACPTQSWNLWALNYSKVSVKEFLSSGFLWAWAICIINTAIAFIMFGA</sequence>
<dbReference type="Proteomes" id="UP000295325">
    <property type="component" value="Unassembled WGS sequence"/>
</dbReference>
<protein>
    <recommendedName>
        <fullName evidence="4">Citrate transporter</fullName>
    </recommendedName>
</protein>
<feature type="transmembrane region" description="Helical" evidence="1">
    <location>
        <begin position="226"/>
        <end position="246"/>
    </location>
</feature>
<feature type="transmembrane region" description="Helical" evidence="1">
    <location>
        <begin position="29"/>
        <end position="49"/>
    </location>
</feature>
<feature type="transmembrane region" description="Helical" evidence="1">
    <location>
        <begin position="410"/>
        <end position="429"/>
    </location>
</feature>
<reference evidence="2 3" key="1">
    <citation type="submission" date="2019-03" db="EMBL/GenBank/DDBJ databases">
        <title>Genomic Encyclopedia of Type Strains, Phase IV (KMG-IV): sequencing the most valuable type-strain genomes for metagenomic binning, comparative biology and taxonomic classification.</title>
        <authorList>
            <person name="Goeker M."/>
        </authorList>
    </citation>
    <scope>NUCLEOTIDE SEQUENCE [LARGE SCALE GENOMIC DNA]</scope>
    <source>
        <strain evidence="2 3">DSM 24455</strain>
    </source>
</reference>
<feature type="transmembrane region" description="Helical" evidence="1">
    <location>
        <begin position="5"/>
        <end position="23"/>
    </location>
</feature>